<dbReference type="CDD" id="cd05266">
    <property type="entry name" value="SDR_a4"/>
    <property type="match status" value="1"/>
</dbReference>
<accession>A0A1H8KXD8</accession>
<dbReference type="GO" id="GO:0005737">
    <property type="term" value="C:cytoplasm"/>
    <property type="evidence" value="ECO:0007669"/>
    <property type="project" value="TreeGrafter"/>
</dbReference>
<dbReference type="InterPro" id="IPR036291">
    <property type="entry name" value="NAD(P)-bd_dom_sf"/>
</dbReference>
<protein>
    <submittedName>
        <fullName evidence="2">Nucleoside-diphosphate-sugar epimerase</fullName>
    </submittedName>
</protein>
<dbReference type="Proteomes" id="UP000199493">
    <property type="component" value="Unassembled WGS sequence"/>
</dbReference>
<dbReference type="AlphaFoldDB" id="A0A1H8KXD8"/>
<dbReference type="PANTHER" id="PTHR48079">
    <property type="entry name" value="PROTEIN YEEZ"/>
    <property type="match status" value="1"/>
</dbReference>
<evidence type="ECO:0000313" key="2">
    <source>
        <dbReference type="EMBL" id="SEN97491.1"/>
    </source>
</evidence>
<evidence type="ECO:0000313" key="3">
    <source>
        <dbReference type="Proteomes" id="UP000199493"/>
    </source>
</evidence>
<sequence>MKLTVLIIGCGDIGVTLGQELLDEGHRVIGVRRQAKALEHTGIEPLALDLSTLEGADASALPQADYVIYTVSADRFEESAYQSAYPDGLKRVLSVMEQHEKPPRRIFFVSSTSVYGQQEGEVVNEESPTESTSFSGNLMREAEQALLNHPLPGTVVRFSGIYGPGRDRLIHQVAEGRLAAVTPVIYSNRIHRDDCTGILAHLIRCQENGTPLADLYLGSDCEPVTLHNVMAWLAKQLKVESTDTMQSPLRRRASKRCDNRRILETGYTFRYPTYKEGYAQVLKEGGFLELQKA</sequence>
<feature type="domain" description="NAD-dependent epimerase/dehydratase" evidence="1">
    <location>
        <begin position="5"/>
        <end position="169"/>
    </location>
</feature>
<dbReference type="Gene3D" id="3.40.50.720">
    <property type="entry name" value="NAD(P)-binding Rossmann-like Domain"/>
    <property type="match status" value="1"/>
</dbReference>
<dbReference type="InterPro" id="IPR051783">
    <property type="entry name" value="NAD(P)-dependent_oxidoreduct"/>
</dbReference>
<dbReference type="SUPFAM" id="SSF51735">
    <property type="entry name" value="NAD(P)-binding Rossmann-fold domains"/>
    <property type="match status" value="1"/>
</dbReference>
<dbReference type="STRING" id="77097.SAMN04490369_103525"/>
<organism evidence="2 3">
    <name type="scientific">Vreelandella aquamarina</name>
    <dbReference type="NCBI Taxonomy" id="77097"/>
    <lineage>
        <taxon>Bacteria</taxon>
        <taxon>Pseudomonadati</taxon>
        <taxon>Pseudomonadota</taxon>
        <taxon>Gammaproteobacteria</taxon>
        <taxon>Oceanospirillales</taxon>
        <taxon>Halomonadaceae</taxon>
        <taxon>Vreelandella</taxon>
    </lineage>
</organism>
<name>A0A1H8KXD8_9GAMM</name>
<dbReference type="GO" id="GO:0004029">
    <property type="term" value="F:aldehyde dehydrogenase (NAD+) activity"/>
    <property type="evidence" value="ECO:0007669"/>
    <property type="project" value="TreeGrafter"/>
</dbReference>
<dbReference type="EMBL" id="FODB01000035">
    <property type="protein sequence ID" value="SEN97491.1"/>
    <property type="molecule type" value="Genomic_DNA"/>
</dbReference>
<evidence type="ECO:0000259" key="1">
    <source>
        <dbReference type="Pfam" id="PF01370"/>
    </source>
</evidence>
<dbReference type="RefSeq" id="WP_089675567.1">
    <property type="nucleotide sequence ID" value="NZ_FODB01000035.1"/>
</dbReference>
<gene>
    <name evidence="2" type="ORF">SAMN04490369_103525</name>
</gene>
<dbReference type="Pfam" id="PF01370">
    <property type="entry name" value="Epimerase"/>
    <property type="match status" value="1"/>
</dbReference>
<dbReference type="InterPro" id="IPR001509">
    <property type="entry name" value="Epimerase_deHydtase"/>
</dbReference>
<reference evidence="2 3" key="1">
    <citation type="submission" date="2016-10" db="EMBL/GenBank/DDBJ databases">
        <authorList>
            <person name="de Groot N.N."/>
        </authorList>
    </citation>
    <scope>NUCLEOTIDE SEQUENCE [LARGE SCALE GENOMIC DNA]</scope>
    <source>
        <strain evidence="2 3">558</strain>
    </source>
</reference>
<proteinExistence type="predicted"/>
<dbReference type="PANTHER" id="PTHR48079:SF6">
    <property type="entry name" value="NAD(P)-BINDING DOMAIN-CONTAINING PROTEIN-RELATED"/>
    <property type="match status" value="1"/>
</dbReference>